<feature type="compositionally biased region" description="Polar residues" evidence="1">
    <location>
        <begin position="209"/>
        <end position="224"/>
    </location>
</feature>
<evidence type="ECO:0000313" key="4">
    <source>
        <dbReference type="Proteomes" id="UP001162156"/>
    </source>
</evidence>
<feature type="chain" id="PRO_5043496781" evidence="2">
    <location>
        <begin position="22"/>
        <end position="261"/>
    </location>
</feature>
<feature type="compositionally biased region" description="Basic and acidic residues" evidence="1">
    <location>
        <begin position="185"/>
        <end position="208"/>
    </location>
</feature>
<name>A0AAV8ZUG0_9CUCU</name>
<keyword evidence="2" id="KW-0732">Signal</keyword>
<comment type="caution">
    <text evidence="3">The sequence shown here is derived from an EMBL/GenBank/DDBJ whole genome shotgun (WGS) entry which is preliminary data.</text>
</comment>
<organism evidence="3 4">
    <name type="scientific">Rhamnusium bicolor</name>
    <dbReference type="NCBI Taxonomy" id="1586634"/>
    <lineage>
        <taxon>Eukaryota</taxon>
        <taxon>Metazoa</taxon>
        <taxon>Ecdysozoa</taxon>
        <taxon>Arthropoda</taxon>
        <taxon>Hexapoda</taxon>
        <taxon>Insecta</taxon>
        <taxon>Pterygota</taxon>
        <taxon>Neoptera</taxon>
        <taxon>Endopterygota</taxon>
        <taxon>Coleoptera</taxon>
        <taxon>Polyphaga</taxon>
        <taxon>Cucujiformia</taxon>
        <taxon>Chrysomeloidea</taxon>
        <taxon>Cerambycidae</taxon>
        <taxon>Lepturinae</taxon>
        <taxon>Rhagiini</taxon>
        <taxon>Rhamnusium</taxon>
    </lineage>
</organism>
<feature type="region of interest" description="Disordered" evidence="1">
    <location>
        <begin position="45"/>
        <end position="95"/>
    </location>
</feature>
<accession>A0AAV8ZUG0</accession>
<feature type="region of interest" description="Disordered" evidence="1">
    <location>
        <begin position="107"/>
        <end position="261"/>
    </location>
</feature>
<dbReference type="AlphaFoldDB" id="A0AAV8ZUG0"/>
<sequence length="261" mass="29229">MGIKFKILHFLLQILVHISSAQLPPRPLSIPGAVLIQGARPAPIRQSRINSDFAPRPRRPPPGAIPAPLREVRPVVEEEEEEQQESASPNSSFDAEVNKLGISALASAVRQAASDDSEEPTPLPVLRPLPAPVPRPVLRQERPIARQEIDDEDDLPIRQTTRKARPQAPLQQFRPAPPPRAPKPQYEDDGSRTKKPPVEILRKYRTDNPDGSITQYSYETGNKCDQQEEEPEEEPLPRIQPKKPLNSGKQQPQFRPPGSQY</sequence>
<reference evidence="3" key="1">
    <citation type="journal article" date="2023" name="Insect Mol. Biol.">
        <title>Genome sequencing provides insights into the evolution of gene families encoding plant cell wall-degrading enzymes in longhorned beetles.</title>
        <authorList>
            <person name="Shin N.R."/>
            <person name="Okamura Y."/>
            <person name="Kirsch R."/>
            <person name="Pauchet Y."/>
        </authorList>
    </citation>
    <scope>NUCLEOTIDE SEQUENCE</scope>
    <source>
        <strain evidence="3">RBIC_L_NR</strain>
    </source>
</reference>
<evidence type="ECO:0000313" key="3">
    <source>
        <dbReference type="EMBL" id="KAJ8970910.1"/>
    </source>
</evidence>
<keyword evidence="4" id="KW-1185">Reference proteome</keyword>
<feature type="compositionally biased region" description="Basic and acidic residues" evidence="1">
    <location>
        <begin position="138"/>
        <end position="148"/>
    </location>
</feature>
<feature type="compositionally biased region" description="Polar residues" evidence="1">
    <location>
        <begin position="247"/>
        <end position="261"/>
    </location>
</feature>
<dbReference type="Proteomes" id="UP001162156">
    <property type="component" value="Unassembled WGS sequence"/>
</dbReference>
<gene>
    <name evidence="3" type="ORF">NQ314_000960</name>
</gene>
<proteinExistence type="predicted"/>
<dbReference type="EMBL" id="JANEYF010000289">
    <property type="protein sequence ID" value="KAJ8970910.1"/>
    <property type="molecule type" value="Genomic_DNA"/>
</dbReference>
<feature type="compositionally biased region" description="Pro residues" evidence="1">
    <location>
        <begin position="121"/>
        <end position="135"/>
    </location>
</feature>
<feature type="signal peptide" evidence="2">
    <location>
        <begin position="1"/>
        <end position="21"/>
    </location>
</feature>
<evidence type="ECO:0000256" key="1">
    <source>
        <dbReference type="SAM" id="MobiDB-lite"/>
    </source>
</evidence>
<protein>
    <submittedName>
        <fullName evidence="3">Uncharacterized protein</fullName>
    </submittedName>
</protein>
<evidence type="ECO:0000256" key="2">
    <source>
        <dbReference type="SAM" id="SignalP"/>
    </source>
</evidence>